<dbReference type="CDD" id="cd02146">
    <property type="entry name" value="NfsA-like"/>
    <property type="match status" value="1"/>
</dbReference>
<dbReference type="GO" id="GO:0016491">
    <property type="term" value="F:oxidoreductase activity"/>
    <property type="evidence" value="ECO:0007669"/>
    <property type="project" value="UniProtKB-UniRule"/>
</dbReference>
<organism evidence="7 8">
    <name type="scientific">Halalkalibacter oceani</name>
    <dbReference type="NCBI Taxonomy" id="1653776"/>
    <lineage>
        <taxon>Bacteria</taxon>
        <taxon>Bacillati</taxon>
        <taxon>Bacillota</taxon>
        <taxon>Bacilli</taxon>
        <taxon>Bacillales</taxon>
        <taxon>Bacillaceae</taxon>
        <taxon>Halalkalibacter</taxon>
    </lineage>
</organism>
<evidence type="ECO:0000313" key="7">
    <source>
        <dbReference type="EMBL" id="MCM3713749.1"/>
    </source>
</evidence>
<evidence type="ECO:0000256" key="2">
    <source>
        <dbReference type="ARBA" id="ARBA00022630"/>
    </source>
</evidence>
<name>A0A9X2IMC6_9BACI</name>
<reference evidence="7" key="1">
    <citation type="submission" date="2022-05" db="EMBL/GenBank/DDBJ databases">
        <title>Comparative Genomics of Spacecraft Associated Microbes.</title>
        <authorList>
            <person name="Tran M.T."/>
            <person name="Wright A."/>
            <person name="Seuylemezian A."/>
            <person name="Eisen J."/>
            <person name="Coil D."/>
        </authorList>
    </citation>
    <scope>NUCLEOTIDE SEQUENCE</scope>
    <source>
        <strain evidence="7">214.1.1</strain>
    </source>
</reference>
<dbReference type="InterPro" id="IPR016446">
    <property type="entry name" value="Flavin_OxRdtase_Frp"/>
</dbReference>
<keyword evidence="8" id="KW-1185">Reference proteome</keyword>
<keyword evidence="5" id="KW-0521">NADP</keyword>
<dbReference type="Gene3D" id="3.40.109.10">
    <property type="entry name" value="NADH Oxidase"/>
    <property type="match status" value="1"/>
</dbReference>
<feature type="domain" description="Nitroreductase" evidence="6">
    <location>
        <begin position="9"/>
        <end position="163"/>
    </location>
</feature>
<evidence type="ECO:0000259" key="6">
    <source>
        <dbReference type="Pfam" id="PF00881"/>
    </source>
</evidence>
<dbReference type="PANTHER" id="PTHR43425:SF2">
    <property type="entry name" value="OXYGEN-INSENSITIVE NADPH NITROREDUCTASE"/>
    <property type="match status" value="1"/>
</dbReference>
<dbReference type="PIRSF" id="PIRSF005426">
    <property type="entry name" value="Frp"/>
    <property type="match status" value="1"/>
</dbReference>
<dbReference type="AlphaFoldDB" id="A0A9X2IMC6"/>
<dbReference type="RefSeq" id="WP_251222542.1">
    <property type="nucleotide sequence ID" value="NZ_JAMBOL010000003.1"/>
</dbReference>
<evidence type="ECO:0000256" key="3">
    <source>
        <dbReference type="ARBA" id="ARBA00022643"/>
    </source>
</evidence>
<dbReference type="InterPro" id="IPR029479">
    <property type="entry name" value="Nitroreductase"/>
</dbReference>
<keyword evidence="3 5" id="KW-0288">FMN</keyword>
<sequence>MNEVTQLLQSHRSIRRYTDESIPEAVLNDILRSGQWAPSSHNVQAYSIIAVKDPGKKQALSNVCAGQKYVANCPVFLVLCVDYYRLYQAGVMNNLPLNIEETNDLVVGAVDTALVGENILIAARSHGLGGVMIGEIRNNFDEVAALLKLPPYTFPLFGMCLGYPAEIPEQKPRLPANVVIHEETYQTEHIPTGLLEYEKRSAAYYTKRTNGRKTTGWTKQISDYMSRQRGIKLKEFILKQGYGLK</sequence>
<dbReference type="InterPro" id="IPR000415">
    <property type="entry name" value="Nitroreductase-like"/>
</dbReference>
<comment type="similarity">
    <text evidence="1 5">Belongs to the flavin oxidoreductase frp family.</text>
</comment>
<dbReference type="NCBIfam" id="NF008033">
    <property type="entry name" value="PRK10765.1"/>
    <property type="match status" value="1"/>
</dbReference>
<evidence type="ECO:0000256" key="1">
    <source>
        <dbReference type="ARBA" id="ARBA00008366"/>
    </source>
</evidence>
<dbReference type="EMBL" id="JAMBOL010000003">
    <property type="protein sequence ID" value="MCM3713749.1"/>
    <property type="molecule type" value="Genomic_DNA"/>
</dbReference>
<dbReference type="SUPFAM" id="SSF55469">
    <property type="entry name" value="FMN-dependent nitroreductase-like"/>
    <property type="match status" value="1"/>
</dbReference>
<dbReference type="Proteomes" id="UP001139179">
    <property type="component" value="Unassembled WGS sequence"/>
</dbReference>
<gene>
    <name evidence="7" type="primary">nfsA</name>
    <name evidence="7" type="ORF">M3202_06600</name>
</gene>
<protein>
    <submittedName>
        <fullName evidence="7">Oxygen-insensitive NADPH nitroreductase</fullName>
    </submittedName>
</protein>
<evidence type="ECO:0000256" key="4">
    <source>
        <dbReference type="ARBA" id="ARBA00023002"/>
    </source>
</evidence>
<evidence type="ECO:0000313" key="8">
    <source>
        <dbReference type="Proteomes" id="UP001139179"/>
    </source>
</evidence>
<dbReference type="Pfam" id="PF00881">
    <property type="entry name" value="Nitroreductase"/>
    <property type="match status" value="1"/>
</dbReference>
<accession>A0A9X2IMC6</accession>
<proteinExistence type="inferred from homology"/>
<keyword evidence="4 5" id="KW-0560">Oxidoreductase</keyword>
<comment type="caution">
    <text evidence="7">The sequence shown here is derived from an EMBL/GenBank/DDBJ whole genome shotgun (WGS) entry which is preliminary data.</text>
</comment>
<keyword evidence="2 5" id="KW-0285">Flavoprotein</keyword>
<dbReference type="PANTHER" id="PTHR43425">
    <property type="entry name" value="OXYGEN-INSENSITIVE NADPH NITROREDUCTASE"/>
    <property type="match status" value="1"/>
</dbReference>
<evidence type="ECO:0000256" key="5">
    <source>
        <dbReference type="PIRNR" id="PIRNR005426"/>
    </source>
</evidence>